<dbReference type="Pfam" id="PF13565">
    <property type="entry name" value="HTH_32"/>
    <property type="match status" value="1"/>
</dbReference>
<proteinExistence type="predicted"/>
<dbReference type="AlphaFoldDB" id="A0A7G6T5B5"/>
<dbReference type="InterPro" id="IPR009057">
    <property type="entry name" value="Homeodomain-like_sf"/>
</dbReference>
<feature type="region of interest" description="Disordered" evidence="1">
    <location>
        <begin position="163"/>
        <end position="227"/>
    </location>
</feature>
<organism evidence="2 3">
    <name type="scientific">Mesorhizobium huakuii</name>
    <dbReference type="NCBI Taxonomy" id="28104"/>
    <lineage>
        <taxon>Bacteria</taxon>
        <taxon>Pseudomonadati</taxon>
        <taxon>Pseudomonadota</taxon>
        <taxon>Alphaproteobacteria</taxon>
        <taxon>Hyphomicrobiales</taxon>
        <taxon>Phyllobacteriaceae</taxon>
        <taxon>Mesorhizobium</taxon>
    </lineage>
</organism>
<evidence type="ECO:0000313" key="3">
    <source>
        <dbReference type="Proteomes" id="UP000515465"/>
    </source>
</evidence>
<keyword evidence="2" id="KW-0614">Plasmid</keyword>
<dbReference type="EMBL" id="CP050298">
    <property type="protein sequence ID" value="QND61947.1"/>
    <property type="molecule type" value="Genomic_DNA"/>
</dbReference>
<dbReference type="SUPFAM" id="SSF46689">
    <property type="entry name" value="Homeodomain-like"/>
    <property type="match status" value="1"/>
</dbReference>
<feature type="compositionally biased region" description="Basic residues" evidence="1">
    <location>
        <begin position="171"/>
        <end position="187"/>
    </location>
</feature>
<feature type="compositionally biased region" description="Basic and acidic residues" evidence="1">
    <location>
        <begin position="196"/>
        <end position="227"/>
    </location>
</feature>
<accession>A0A7G6T5B5</accession>
<protein>
    <submittedName>
        <fullName evidence="2">Helix-turn-helix domain-containing protein</fullName>
    </submittedName>
</protein>
<evidence type="ECO:0000313" key="2">
    <source>
        <dbReference type="EMBL" id="QND61947.1"/>
    </source>
</evidence>
<evidence type="ECO:0000256" key="1">
    <source>
        <dbReference type="SAM" id="MobiDB-lite"/>
    </source>
</evidence>
<sequence length="227" mass="25623">MEAQGASHPHPEAVADPLFRDSAFFDPNDLVQVKYEMLRSVEKDGRAVVEAAEAFGLSRPVYYVTRELFNREGLPGLLPRKRGPKRPHKLTEENLAVLAQAIRESEQMPGGAELAALLVERCGISAHPRSILRRLLPYLNQPEKNCCDRRCAPARYHAVHRAIRADPLAGHQRRSRRPAQRSRRSTTRCRPWLAAARRDARVARHNRQRDTRITVPADHGRSSAEAG</sequence>
<name>A0A7G6T5B5_9HYPH</name>
<geneLocation type="plasmid" evidence="2 3">
    <name>p_3</name>
</geneLocation>
<dbReference type="Proteomes" id="UP000515465">
    <property type="component" value="Plasmid p_3"/>
</dbReference>
<reference evidence="3" key="1">
    <citation type="journal article" date="2020" name="Mol. Plant Microbe">
        <title>Rhizobial microsymbionts of the narrowly endemic Oxytropis species growing in Kamchatka are characterized by significant genetic diversity and possess a set of genes that are associated with T3SS and T6SS secretion systems and can affect the development of symbiosis.</title>
        <authorList>
            <person name="Safronova V."/>
            <person name="Guro P."/>
            <person name="Sazanova A."/>
            <person name="Kuznetsova I."/>
            <person name="Belimov A."/>
            <person name="Yakubov V."/>
            <person name="Chirak E."/>
            <person name="Afonin A."/>
            <person name="Gogolev Y."/>
            <person name="Andronov E."/>
            <person name="Tikhonovich I."/>
        </authorList>
    </citation>
    <scope>NUCLEOTIDE SEQUENCE [LARGE SCALE GENOMIC DNA]</scope>
    <source>
        <strain evidence="3">583</strain>
        <plasmid evidence="3">p_3</plasmid>
    </source>
</reference>
<gene>
    <name evidence="2" type="ORF">HB778_37900</name>
</gene>